<dbReference type="EMBL" id="BORT01000006">
    <property type="protein sequence ID" value="GIO46940.1"/>
    <property type="molecule type" value="Genomic_DNA"/>
</dbReference>
<dbReference type="Proteomes" id="UP000682811">
    <property type="component" value="Unassembled WGS sequence"/>
</dbReference>
<accession>A0A919YD89</accession>
<name>A0A919YD89_9BACL</name>
<proteinExistence type="predicted"/>
<protein>
    <submittedName>
        <fullName evidence="1">Uncharacterized protein</fullName>
    </submittedName>
</protein>
<organism evidence="1 2">
    <name type="scientific">Paenibacillus azoreducens</name>
    <dbReference type="NCBI Taxonomy" id="116718"/>
    <lineage>
        <taxon>Bacteria</taxon>
        <taxon>Bacillati</taxon>
        <taxon>Bacillota</taxon>
        <taxon>Bacilli</taxon>
        <taxon>Bacillales</taxon>
        <taxon>Paenibacillaceae</taxon>
        <taxon>Paenibacillus</taxon>
    </lineage>
</organism>
<comment type="caution">
    <text evidence="1">The sequence shown here is derived from an EMBL/GenBank/DDBJ whole genome shotgun (WGS) entry which is preliminary data.</text>
</comment>
<gene>
    <name evidence="1" type="ORF">J34TS1_17050</name>
</gene>
<dbReference type="AlphaFoldDB" id="A0A919YD89"/>
<sequence>MALSESFEEQDGIDAFSFKQLEEALTMAFDAREFSLSTADSMELADTIFLSSIDLFTKIGYFIDSLVISKFLTRREMCFNGNYLYGGLVLKLNSRHTRKKAGKRPYYLVCHPK</sequence>
<evidence type="ECO:0000313" key="1">
    <source>
        <dbReference type="EMBL" id="GIO46940.1"/>
    </source>
</evidence>
<reference evidence="1 2" key="1">
    <citation type="submission" date="2021-03" db="EMBL/GenBank/DDBJ databases">
        <title>Antimicrobial resistance genes in bacteria isolated from Japanese honey, and their potential for conferring macrolide and lincosamide resistance in the American foulbrood pathogen Paenibacillus larvae.</title>
        <authorList>
            <person name="Okamoto M."/>
            <person name="Kumagai M."/>
            <person name="Kanamori H."/>
            <person name="Takamatsu D."/>
        </authorList>
    </citation>
    <scope>NUCLEOTIDE SEQUENCE [LARGE SCALE GENOMIC DNA]</scope>
    <source>
        <strain evidence="1 2">J34TS1</strain>
    </source>
</reference>
<keyword evidence="2" id="KW-1185">Reference proteome</keyword>
<dbReference type="RefSeq" id="WP_212977888.1">
    <property type="nucleotide sequence ID" value="NZ_AP025343.1"/>
</dbReference>
<evidence type="ECO:0000313" key="2">
    <source>
        <dbReference type="Proteomes" id="UP000682811"/>
    </source>
</evidence>